<gene>
    <name evidence="2" type="ORF">NE237_010557</name>
</gene>
<feature type="region of interest" description="Disordered" evidence="1">
    <location>
        <begin position="60"/>
        <end position="106"/>
    </location>
</feature>
<evidence type="ECO:0000313" key="2">
    <source>
        <dbReference type="EMBL" id="KAJ4979777.1"/>
    </source>
</evidence>
<dbReference type="EMBL" id="JAMYWD010000002">
    <property type="protein sequence ID" value="KAJ4979777.1"/>
    <property type="molecule type" value="Genomic_DNA"/>
</dbReference>
<organism evidence="2 3">
    <name type="scientific">Protea cynaroides</name>
    <dbReference type="NCBI Taxonomy" id="273540"/>
    <lineage>
        <taxon>Eukaryota</taxon>
        <taxon>Viridiplantae</taxon>
        <taxon>Streptophyta</taxon>
        <taxon>Embryophyta</taxon>
        <taxon>Tracheophyta</taxon>
        <taxon>Spermatophyta</taxon>
        <taxon>Magnoliopsida</taxon>
        <taxon>Proteales</taxon>
        <taxon>Proteaceae</taxon>
        <taxon>Protea</taxon>
    </lineage>
</organism>
<sequence length="106" mass="12267">MDMETDDECHYNYDAAVDIEELYHGRLTLAKLISCNILSSRDKMAFIMEFAENLIRRMMEDPQERDQSSHGMPRSAKSLDGGTLMMTSFSRPMRATPTNENCDWHL</sequence>
<dbReference type="Pfam" id="PF17250">
    <property type="entry name" value="NDUFB11"/>
    <property type="match status" value="1"/>
</dbReference>
<feature type="compositionally biased region" description="Polar residues" evidence="1">
    <location>
        <begin position="85"/>
        <end position="106"/>
    </location>
</feature>
<proteinExistence type="predicted"/>
<evidence type="ECO:0000256" key="1">
    <source>
        <dbReference type="SAM" id="MobiDB-lite"/>
    </source>
</evidence>
<reference evidence="2" key="1">
    <citation type="journal article" date="2023" name="Plant J.">
        <title>The genome of the king protea, Protea cynaroides.</title>
        <authorList>
            <person name="Chang J."/>
            <person name="Duong T.A."/>
            <person name="Schoeman C."/>
            <person name="Ma X."/>
            <person name="Roodt D."/>
            <person name="Barker N."/>
            <person name="Li Z."/>
            <person name="Van de Peer Y."/>
            <person name="Mizrachi E."/>
        </authorList>
    </citation>
    <scope>NUCLEOTIDE SEQUENCE</scope>
    <source>
        <tissue evidence="2">Young leaves</tissue>
    </source>
</reference>
<name>A0A9Q0KZJ1_9MAGN</name>
<keyword evidence="3" id="KW-1185">Reference proteome</keyword>
<dbReference type="Proteomes" id="UP001141806">
    <property type="component" value="Unassembled WGS sequence"/>
</dbReference>
<accession>A0A9Q0KZJ1</accession>
<dbReference type="InterPro" id="IPR035204">
    <property type="entry name" value="NDUFB11"/>
</dbReference>
<dbReference type="OrthoDB" id="1739006at2759"/>
<dbReference type="PANTHER" id="PTHR37709:SF1">
    <property type="entry name" value="EXPRESSED PROTEIN"/>
    <property type="match status" value="1"/>
</dbReference>
<dbReference type="AlphaFoldDB" id="A0A9Q0KZJ1"/>
<dbReference type="PANTHER" id="PTHR37709">
    <property type="entry name" value="EXPRESSED PROTEIN"/>
    <property type="match status" value="1"/>
</dbReference>
<comment type="caution">
    <text evidence="2">The sequence shown here is derived from an EMBL/GenBank/DDBJ whole genome shotgun (WGS) entry which is preliminary data.</text>
</comment>
<evidence type="ECO:0000313" key="3">
    <source>
        <dbReference type="Proteomes" id="UP001141806"/>
    </source>
</evidence>
<protein>
    <submittedName>
        <fullName evidence="2">Uncharacterized protein</fullName>
    </submittedName>
</protein>